<evidence type="ECO:0000259" key="6">
    <source>
        <dbReference type="PROSITE" id="PS51471"/>
    </source>
</evidence>
<dbReference type="GO" id="GO:0051213">
    <property type="term" value="F:dioxygenase activity"/>
    <property type="evidence" value="ECO:0007669"/>
    <property type="project" value="UniProtKB-ARBA"/>
</dbReference>
<reference evidence="7 8" key="1">
    <citation type="journal article" date="2020" name="Nat. Food">
        <title>A phased Vanilla planifolia genome enables genetic improvement of flavour and production.</title>
        <authorList>
            <person name="Hasing T."/>
            <person name="Tang H."/>
            <person name="Brym M."/>
            <person name="Khazi F."/>
            <person name="Huang T."/>
            <person name="Chambers A.H."/>
        </authorList>
    </citation>
    <scope>NUCLEOTIDE SEQUENCE [LARGE SCALE GENOMIC DNA]</scope>
    <source>
        <tissue evidence="7">Leaf</tissue>
    </source>
</reference>
<dbReference type="Gene3D" id="2.60.120.330">
    <property type="entry name" value="B-lactam Antibiotic, Isopenicillin N Synthase, Chain"/>
    <property type="match status" value="1"/>
</dbReference>
<dbReference type="SUPFAM" id="SSF51197">
    <property type="entry name" value="Clavaminate synthase-like"/>
    <property type="match status" value="1"/>
</dbReference>
<keyword evidence="4 5" id="KW-0408">Iron</keyword>
<dbReference type="FunFam" id="2.60.120.330:FF:000005">
    <property type="entry name" value="1-aminocyclopropane-1-carboxylate oxidase homolog 1"/>
    <property type="match status" value="1"/>
</dbReference>
<evidence type="ECO:0000256" key="5">
    <source>
        <dbReference type="RuleBase" id="RU003682"/>
    </source>
</evidence>
<keyword evidence="3 5" id="KW-0560">Oxidoreductase</keyword>
<sequence>MAGYDRAADIKAFDDTKAGVQGLLEAGTNTVPRFFHQAPDPQLISPSGLEIPIIDLHGVNAADGRRREEIIAQIRSASEKTGFFQVVNHGVPGSVMTEMLDSVHRFHSLPAETRRKYYSRQAERKVTYTSNFDLFQAPAANWRDSMFCLMAPEPPQPDELPQVCREITFKYSHYMTTLGKTIFELLSEALGLASCHLQRLDCSKGHALVLNYYPPCPEPHLTLGATKHSDPDFITILLQDQVKALQVSYEDHWIEVPPAPGALVINIGDLLQLISNGKFRSVEHRVIANRTDPRASIACFFTTHLASSSRLYAPIEELISDECPPIYRGTLIKDFVKYYNSKGLDGKSALHHFRV</sequence>
<gene>
    <name evidence="7" type="ORF">HPP92_025228</name>
</gene>
<dbReference type="PANTHER" id="PTHR10209">
    <property type="entry name" value="OXIDOREDUCTASE, 2OG-FE II OXYGENASE FAMILY PROTEIN"/>
    <property type="match status" value="1"/>
</dbReference>
<protein>
    <recommendedName>
        <fullName evidence="6">Fe2OG dioxygenase domain-containing protein</fullName>
    </recommendedName>
</protein>
<evidence type="ECO:0000256" key="2">
    <source>
        <dbReference type="ARBA" id="ARBA00022723"/>
    </source>
</evidence>
<dbReference type="InterPro" id="IPR005123">
    <property type="entry name" value="Oxoglu/Fe-dep_dioxygenase_dom"/>
</dbReference>
<proteinExistence type="inferred from homology"/>
<organism evidence="7 8">
    <name type="scientific">Vanilla planifolia</name>
    <name type="common">Vanilla</name>
    <dbReference type="NCBI Taxonomy" id="51239"/>
    <lineage>
        <taxon>Eukaryota</taxon>
        <taxon>Viridiplantae</taxon>
        <taxon>Streptophyta</taxon>
        <taxon>Embryophyta</taxon>
        <taxon>Tracheophyta</taxon>
        <taxon>Spermatophyta</taxon>
        <taxon>Magnoliopsida</taxon>
        <taxon>Liliopsida</taxon>
        <taxon>Asparagales</taxon>
        <taxon>Orchidaceae</taxon>
        <taxon>Vanilloideae</taxon>
        <taxon>Vanilleae</taxon>
        <taxon>Vanilla</taxon>
    </lineage>
</organism>
<keyword evidence="2 5" id="KW-0479">Metal-binding</keyword>
<dbReference type="OrthoDB" id="288590at2759"/>
<evidence type="ECO:0000256" key="4">
    <source>
        <dbReference type="ARBA" id="ARBA00023004"/>
    </source>
</evidence>
<evidence type="ECO:0000256" key="1">
    <source>
        <dbReference type="ARBA" id="ARBA00008056"/>
    </source>
</evidence>
<dbReference type="PROSITE" id="PS51471">
    <property type="entry name" value="FE2OG_OXY"/>
    <property type="match status" value="1"/>
</dbReference>
<accession>A0A835U8T4</accession>
<dbReference type="InterPro" id="IPR027443">
    <property type="entry name" value="IPNS-like_sf"/>
</dbReference>
<feature type="domain" description="Fe2OG dioxygenase" evidence="6">
    <location>
        <begin position="204"/>
        <end position="304"/>
    </location>
</feature>
<dbReference type="InterPro" id="IPR044861">
    <property type="entry name" value="IPNS-like_FE2OG_OXY"/>
</dbReference>
<dbReference type="EMBL" id="JADCNM010000014">
    <property type="protein sequence ID" value="KAG0453924.1"/>
    <property type="molecule type" value="Genomic_DNA"/>
</dbReference>
<dbReference type="Pfam" id="PF14226">
    <property type="entry name" value="DIOX_N"/>
    <property type="match status" value="1"/>
</dbReference>
<evidence type="ECO:0000313" key="7">
    <source>
        <dbReference type="EMBL" id="KAG0453924.1"/>
    </source>
</evidence>
<comment type="similarity">
    <text evidence="1 5">Belongs to the iron/ascorbate-dependent oxidoreductase family.</text>
</comment>
<dbReference type="Pfam" id="PF03171">
    <property type="entry name" value="2OG-FeII_Oxy"/>
    <property type="match status" value="1"/>
</dbReference>
<dbReference type="PANTHER" id="PTHR10209:SF859">
    <property type="entry name" value="OS03G0690500 PROTEIN"/>
    <property type="match status" value="1"/>
</dbReference>
<dbReference type="InterPro" id="IPR026992">
    <property type="entry name" value="DIOX_N"/>
</dbReference>
<dbReference type="AlphaFoldDB" id="A0A835U8T4"/>
<name>A0A835U8T4_VANPL</name>
<dbReference type="Proteomes" id="UP000639772">
    <property type="component" value="Unassembled WGS sequence"/>
</dbReference>
<evidence type="ECO:0000313" key="8">
    <source>
        <dbReference type="Proteomes" id="UP000639772"/>
    </source>
</evidence>
<dbReference type="GO" id="GO:0046872">
    <property type="term" value="F:metal ion binding"/>
    <property type="evidence" value="ECO:0007669"/>
    <property type="project" value="UniProtKB-KW"/>
</dbReference>
<comment type="caution">
    <text evidence="7">The sequence shown here is derived from an EMBL/GenBank/DDBJ whole genome shotgun (WGS) entry which is preliminary data.</text>
</comment>
<evidence type="ECO:0000256" key="3">
    <source>
        <dbReference type="ARBA" id="ARBA00023002"/>
    </source>
</evidence>